<protein>
    <recommendedName>
        <fullName evidence="7">Beta-lactamase family protein</fullName>
    </recommendedName>
</protein>
<comment type="caution">
    <text evidence="5">The sequence shown here is derived from an EMBL/GenBank/DDBJ whole genome shotgun (WGS) entry which is preliminary data.</text>
</comment>
<dbReference type="PANTHER" id="PTHR46825">
    <property type="entry name" value="D-ALANYL-D-ALANINE-CARBOXYPEPTIDASE/ENDOPEPTIDASE AMPH"/>
    <property type="match status" value="1"/>
</dbReference>
<feature type="compositionally biased region" description="Basic residues" evidence="2">
    <location>
        <begin position="368"/>
        <end position="380"/>
    </location>
</feature>
<dbReference type="AlphaFoldDB" id="A0AAV9XRB0"/>
<dbReference type="InterPro" id="IPR021860">
    <property type="entry name" value="Peptidase_S12_Pab87-rel_C"/>
</dbReference>
<comment type="similarity">
    <text evidence="1">Belongs to the peptidase S12 family.</text>
</comment>
<dbReference type="Proteomes" id="UP001365542">
    <property type="component" value="Unassembled WGS sequence"/>
</dbReference>
<evidence type="ECO:0000259" key="3">
    <source>
        <dbReference type="Pfam" id="PF00144"/>
    </source>
</evidence>
<keyword evidence="6" id="KW-1185">Reference proteome</keyword>
<evidence type="ECO:0000313" key="6">
    <source>
        <dbReference type="Proteomes" id="UP001365542"/>
    </source>
</evidence>
<evidence type="ECO:0000256" key="1">
    <source>
        <dbReference type="ARBA" id="ARBA00038215"/>
    </source>
</evidence>
<gene>
    <name evidence="5" type="ORF">TWF694_001348</name>
</gene>
<proteinExistence type="inferred from homology"/>
<name>A0AAV9XRB0_9PEZI</name>
<dbReference type="SUPFAM" id="SSF56601">
    <property type="entry name" value="beta-lactamase/transpeptidase-like"/>
    <property type="match status" value="1"/>
</dbReference>
<evidence type="ECO:0000256" key="2">
    <source>
        <dbReference type="SAM" id="MobiDB-lite"/>
    </source>
</evidence>
<dbReference type="Gene3D" id="3.40.710.10">
    <property type="entry name" value="DD-peptidase/beta-lactamase superfamily"/>
    <property type="match status" value="1"/>
</dbReference>
<dbReference type="InterPro" id="IPR012338">
    <property type="entry name" value="Beta-lactam/transpept-like"/>
</dbReference>
<dbReference type="Pfam" id="PF00144">
    <property type="entry name" value="Beta-lactamase"/>
    <property type="match status" value="1"/>
</dbReference>
<sequence>MDFFQSQKFAFRVEKLMSQHHVPGLAIAVVQNGQISSAAYGKASLEPPIECSTSTLFDIASSSKSLTAASVALLVDDNENYPEVHYDAIMSSLLPGDFQMQDAVYTQGITVEDILSHRTGMAAHDCSYMGIRAAEPDNARSITRNLQNLPVAAPLRSRYLYCNMMYTVATHLVEVKTKEKFSDFLEKHFFEPLDMHSTHLQPSRARERGFGDRIALGHHWTGASSGYREFQTPDCPEGQGAGSVMSSVDDFIKWVKALMDQEGPINERVYHGLVRTRSFPNPNGRRLKPFTSPAMYAAGMEVYYYRGYMVVGHDGDIAGFGSRFFFMPDLNFGVVILGNSSSTAPVASTLARELMDAALEIPEEERQKRARVKKVQKPAKSRSQMKPSGTQVSVGPEAHVKPFAKGEVNEDGRSGSSDTIPQRQERPLTQYAGKFRHPGYRDLTVQIKEDRLFVDASDRSLGFTLIFEHVQDQSKYSARLIDCLDGGEDLIDAEFVFEGDVAMRMGLKLEDSLKNLIWFDRQS</sequence>
<evidence type="ECO:0000313" key="5">
    <source>
        <dbReference type="EMBL" id="KAK6544660.1"/>
    </source>
</evidence>
<feature type="region of interest" description="Disordered" evidence="2">
    <location>
        <begin position="365"/>
        <end position="426"/>
    </location>
</feature>
<dbReference type="EMBL" id="JAVHJO010000001">
    <property type="protein sequence ID" value="KAK6544660.1"/>
    <property type="molecule type" value="Genomic_DNA"/>
</dbReference>
<accession>A0AAV9XRB0</accession>
<organism evidence="5 6">
    <name type="scientific">Orbilia ellipsospora</name>
    <dbReference type="NCBI Taxonomy" id="2528407"/>
    <lineage>
        <taxon>Eukaryota</taxon>
        <taxon>Fungi</taxon>
        <taxon>Dikarya</taxon>
        <taxon>Ascomycota</taxon>
        <taxon>Pezizomycotina</taxon>
        <taxon>Orbiliomycetes</taxon>
        <taxon>Orbiliales</taxon>
        <taxon>Orbiliaceae</taxon>
        <taxon>Orbilia</taxon>
    </lineage>
</organism>
<dbReference type="Pfam" id="PF11954">
    <property type="entry name" value="DUF3471"/>
    <property type="match status" value="1"/>
</dbReference>
<dbReference type="InterPro" id="IPR001466">
    <property type="entry name" value="Beta-lactam-related"/>
</dbReference>
<evidence type="ECO:0008006" key="7">
    <source>
        <dbReference type="Google" id="ProtNLM"/>
    </source>
</evidence>
<feature type="domain" description="Peptidase S12 Pab87-related C-terminal" evidence="4">
    <location>
        <begin position="422"/>
        <end position="513"/>
    </location>
</feature>
<dbReference type="PANTHER" id="PTHR46825:SF9">
    <property type="entry name" value="BETA-LACTAMASE-RELATED DOMAIN-CONTAINING PROTEIN"/>
    <property type="match status" value="1"/>
</dbReference>
<feature type="domain" description="Beta-lactamase-related" evidence="3">
    <location>
        <begin position="13"/>
        <end position="357"/>
    </location>
</feature>
<feature type="compositionally biased region" description="Polar residues" evidence="2">
    <location>
        <begin position="381"/>
        <end position="393"/>
    </location>
</feature>
<evidence type="ECO:0000259" key="4">
    <source>
        <dbReference type="Pfam" id="PF11954"/>
    </source>
</evidence>
<reference evidence="5 6" key="1">
    <citation type="submission" date="2019-10" db="EMBL/GenBank/DDBJ databases">
        <authorList>
            <person name="Palmer J.M."/>
        </authorList>
    </citation>
    <scope>NUCLEOTIDE SEQUENCE [LARGE SCALE GENOMIC DNA]</scope>
    <source>
        <strain evidence="5 6">TWF694</strain>
    </source>
</reference>
<dbReference type="InterPro" id="IPR050491">
    <property type="entry name" value="AmpC-like"/>
</dbReference>